<name>A0A835R047_VANPL</name>
<dbReference type="PROSITE" id="PS00036">
    <property type="entry name" value="BZIP_BASIC"/>
    <property type="match status" value="1"/>
</dbReference>
<dbReference type="InterPro" id="IPR043452">
    <property type="entry name" value="BZIP46-like"/>
</dbReference>
<dbReference type="PROSITE" id="PS50217">
    <property type="entry name" value="BZIP"/>
    <property type="match status" value="1"/>
</dbReference>
<dbReference type="OrthoDB" id="644067at2759"/>
<evidence type="ECO:0000256" key="4">
    <source>
        <dbReference type="ARBA" id="ARBA00023125"/>
    </source>
</evidence>
<evidence type="ECO:0000259" key="8">
    <source>
        <dbReference type="PROSITE" id="PS50217"/>
    </source>
</evidence>
<dbReference type="Proteomes" id="UP000639772">
    <property type="component" value="Chromosome 6"/>
</dbReference>
<dbReference type="GO" id="GO:0003700">
    <property type="term" value="F:DNA-binding transcription factor activity"/>
    <property type="evidence" value="ECO:0007669"/>
    <property type="project" value="InterPro"/>
</dbReference>
<keyword evidence="5" id="KW-0804">Transcription</keyword>
<keyword evidence="2" id="KW-0938">Abscisic acid signaling pathway</keyword>
<keyword evidence="3" id="KW-0805">Transcription regulation</keyword>
<organism evidence="9 10">
    <name type="scientific">Vanilla planifolia</name>
    <name type="common">Vanilla</name>
    <dbReference type="NCBI Taxonomy" id="51239"/>
    <lineage>
        <taxon>Eukaryota</taxon>
        <taxon>Viridiplantae</taxon>
        <taxon>Streptophyta</taxon>
        <taxon>Embryophyta</taxon>
        <taxon>Tracheophyta</taxon>
        <taxon>Spermatophyta</taxon>
        <taxon>Magnoliopsida</taxon>
        <taxon>Liliopsida</taxon>
        <taxon>Asparagales</taxon>
        <taxon>Orchidaceae</taxon>
        <taxon>Vanilloideae</taxon>
        <taxon>Vanilleae</taxon>
        <taxon>Vanilla</taxon>
    </lineage>
</organism>
<evidence type="ECO:0000256" key="5">
    <source>
        <dbReference type="ARBA" id="ARBA00023163"/>
    </source>
</evidence>
<dbReference type="CDD" id="cd14707">
    <property type="entry name" value="bZIP_plant_BZIP46"/>
    <property type="match status" value="1"/>
</dbReference>
<dbReference type="InterPro" id="IPR046347">
    <property type="entry name" value="bZIP_sf"/>
</dbReference>
<dbReference type="GO" id="GO:0005634">
    <property type="term" value="C:nucleus"/>
    <property type="evidence" value="ECO:0007669"/>
    <property type="project" value="UniProtKB-SubCell"/>
</dbReference>
<dbReference type="Gene3D" id="1.20.5.170">
    <property type="match status" value="1"/>
</dbReference>
<dbReference type="EMBL" id="JADCNM010000006">
    <property type="protein sequence ID" value="KAG0477812.1"/>
    <property type="molecule type" value="Genomic_DNA"/>
</dbReference>
<dbReference type="PANTHER" id="PTHR22952">
    <property type="entry name" value="CAMP-RESPONSE ELEMENT BINDING PROTEIN-RELATED"/>
    <property type="match status" value="1"/>
</dbReference>
<proteinExistence type="predicted"/>
<dbReference type="SUPFAM" id="SSF57959">
    <property type="entry name" value="Leucine zipper domain"/>
    <property type="match status" value="1"/>
</dbReference>
<comment type="subcellular location">
    <subcellularLocation>
        <location evidence="1">Nucleus</location>
    </subcellularLocation>
</comment>
<dbReference type="PANTHER" id="PTHR22952:SF433">
    <property type="entry name" value="PROTEIN FD"/>
    <property type="match status" value="1"/>
</dbReference>
<comment type="caution">
    <text evidence="9">The sequence shown here is derived from an EMBL/GenBank/DDBJ whole genome shotgun (WGS) entry which is preliminary data.</text>
</comment>
<dbReference type="GO" id="GO:0009738">
    <property type="term" value="P:abscisic acid-activated signaling pathway"/>
    <property type="evidence" value="ECO:0007669"/>
    <property type="project" value="UniProtKB-KW"/>
</dbReference>
<evidence type="ECO:0000256" key="7">
    <source>
        <dbReference type="SAM" id="Coils"/>
    </source>
</evidence>
<dbReference type="InterPro" id="IPR004827">
    <property type="entry name" value="bZIP"/>
</dbReference>
<gene>
    <name evidence="9" type="ORF">HPP92_012531</name>
</gene>
<dbReference type="Pfam" id="PF00170">
    <property type="entry name" value="bZIP_1"/>
    <property type="match status" value="1"/>
</dbReference>
<keyword evidence="7" id="KW-0175">Coiled coil</keyword>
<dbReference type="GO" id="GO:0003677">
    <property type="term" value="F:DNA binding"/>
    <property type="evidence" value="ECO:0007669"/>
    <property type="project" value="UniProtKB-KW"/>
</dbReference>
<evidence type="ECO:0000256" key="1">
    <source>
        <dbReference type="ARBA" id="ARBA00004123"/>
    </source>
</evidence>
<accession>A0A835R047</accession>
<keyword evidence="4" id="KW-0238">DNA-binding</keyword>
<dbReference type="FunFam" id="1.20.5.170:FF:000036">
    <property type="entry name" value="ABSCISIC ACID-INSENSITIVE 5-like protein 2"/>
    <property type="match status" value="1"/>
</dbReference>
<sequence>MEEEWRDFPNLQYHLTNPPISLDHRRRPTTAPLQGINLHDFLAGSPRDHDAPPLTTLSLHSGHLAFEPATQLPRKRPSDLSVVSEAPDGGRVRLKQRMIKNRESAARSRARKQAYINELEMEVAHLAEENADLRRQHHELKAAMAEQAPAKGKLQRTSSAPL</sequence>
<evidence type="ECO:0000256" key="6">
    <source>
        <dbReference type="ARBA" id="ARBA00023242"/>
    </source>
</evidence>
<protein>
    <recommendedName>
        <fullName evidence="8">BZIP domain-containing protein</fullName>
    </recommendedName>
</protein>
<evidence type="ECO:0000313" key="10">
    <source>
        <dbReference type="Proteomes" id="UP000639772"/>
    </source>
</evidence>
<feature type="domain" description="BZIP" evidence="8">
    <location>
        <begin position="91"/>
        <end position="141"/>
    </location>
</feature>
<dbReference type="AlphaFoldDB" id="A0A835R047"/>
<dbReference type="GO" id="GO:0045893">
    <property type="term" value="P:positive regulation of DNA-templated transcription"/>
    <property type="evidence" value="ECO:0007669"/>
    <property type="project" value="InterPro"/>
</dbReference>
<keyword evidence="6" id="KW-0539">Nucleus</keyword>
<evidence type="ECO:0000313" key="9">
    <source>
        <dbReference type="EMBL" id="KAG0477812.1"/>
    </source>
</evidence>
<reference evidence="9 10" key="1">
    <citation type="journal article" date="2020" name="Nat. Food">
        <title>A phased Vanilla planifolia genome enables genetic improvement of flavour and production.</title>
        <authorList>
            <person name="Hasing T."/>
            <person name="Tang H."/>
            <person name="Brym M."/>
            <person name="Khazi F."/>
            <person name="Huang T."/>
            <person name="Chambers A.H."/>
        </authorList>
    </citation>
    <scope>NUCLEOTIDE SEQUENCE [LARGE SCALE GENOMIC DNA]</scope>
    <source>
        <tissue evidence="9">Leaf</tissue>
    </source>
</reference>
<dbReference type="SMART" id="SM00338">
    <property type="entry name" value="BRLZ"/>
    <property type="match status" value="1"/>
</dbReference>
<feature type="coiled-coil region" evidence="7">
    <location>
        <begin position="109"/>
        <end position="146"/>
    </location>
</feature>
<evidence type="ECO:0000256" key="3">
    <source>
        <dbReference type="ARBA" id="ARBA00023015"/>
    </source>
</evidence>
<evidence type="ECO:0000256" key="2">
    <source>
        <dbReference type="ARBA" id="ARBA00022682"/>
    </source>
</evidence>